<evidence type="ECO:0000256" key="4">
    <source>
        <dbReference type="SAM" id="Phobius"/>
    </source>
</evidence>
<feature type="domain" description="AMP-dependent synthetase/ligase" evidence="5">
    <location>
        <begin position="28"/>
        <end position="340"/>
    </location>
</feature>
<dbReference type="RefSeq" id="WP_159903277.1">
    <property type="nucleotide sequence ID" value="NZ_BAABFX010000020.1"/>
</dbReference>
<organism evidence="7 8">
    <name type="scientific">Ornithinibacter aureus</name>
    <dbReference type="NCBI Taxonomy" id="622664"/>
    <lineage>
        <taxon>Bacteria</taxon>
        <taxon>Bacillati</taxon>
        <taxon>Actinomycetota</taxon>
        <taxon>Actinomycetes</taxon>
        <taxon>Micrococcales</taxon>
        <taxon>Intrasporangiaceae</taxon>
        <taxon>Ornithinibacter</taxon>
    </lineage>
</organism>
<evidence type="ECO:0000259" key="5">
    <source>
        <dbReference type="Pfam" id="PF00501"/>
    </source>
</evidence>
<gene>
    <name evidence="7" type="ORF">GCM10023153_11890</name>
</gene>
<feature type="domain" description="Carrier" evidence="6">
    <location>
        <begin position="500"/>
        <end position="539"/>
    </location>
</feature>
<feature type="transmembrane region" description="Helical" evidence="4">
    <location>
        <begin position="727"/>
        <end position="746"/>
    </location>
</feature>
<keyword evidence="8" id="KW-1185">Reference proteome</keyword>
<evidence type="ECO:0000313" key="8">
    <source>
        <dbReference type="Proteomes" id="UP001500390"/>
    </source>
</evidence>
<keyword evidence="4" id="KW-0812">Transmembrane</keyword>
<dbReference type="SUPFAM" id="SSF47336">
    <property type="entry name" value="ACP-like"/>
    <property type="match status" value="1"/>
</dbReference>
<dbReference type="PANTHER" id="PTHR43201">
    <property type="entry name" value="ACYL-COA SYNTHETASE"/>
    <property type="match status" value="1"/>
</dbReference>
<accession>A0ABP8JLD4</accession>
<sequence length="890" mass="94585">MPLTASAPPRAEAHPAQAGPGTALTCRRAPDHADAVHVRGGGGRLTTLTRGELAERVASAAGILAGERRLVHVHGANDLDTLVGYLAAHEAGHVVLLTPPGSPAAALAATWDPDVTITSTGEGTPAIQPHREHPAHPLHPDLALLMSTSGSSGSPRLVRLSHDNLRSNAEAIAEALSIRPQDRAVTSLPLHYCYGLSVVHSHLLVGASIVLTDLSIADECFWTLAAEARVTTLAGVPHTFELLDRVGFATMDLPHLRTITQAGGRMDPQRVVELATLGRRRGVDLFVMYGQTEATARMAYLPPGLAAEHPTTVGVAVPGGSLEIVDGEVVYSGPNVMLGYADTAADLALGRTVERLHTGDLGRITDAGLLEITGRRSRVAKVLGHRVDLDHVERTLRDGGHDVRCLAAPDAVALVCAPGPTPVDHRRLAERAARSAGIPTRCVQVLTSADLGLDALPHLSSGKVDYATLTDLAAAARVRAADVTTEAPAGAGSLRERYPAVLGLASVSPEDSFASLGGDSLSYVEASLHVEDHLGHLPASWHLLTLRELEALEAEATTEPGRAASGTPHPAPDGTPPTLRARLRRALSTRSVETSVVLRALAIVLIVGTHAHVFTLQGTAHALLVLVGWNLARFRLGEAPRTERVRGLLTAVRRIAAPALVVIVGAHLLIGQYAWSTMALLNWAFGQARLGPDWRFWFIESAVFVLLVVTAVVATPWGDRLERRHPFALPLALAGMGMLWWQGLLFPPVPHVQGSALVVSWLFCLGWAAAKAQGLGQRMLVTAVAIPTIGTFSGNPKRDLLTLTAALLVIWVPTLRVPRGLVPLVQVLAASSLFIYVLHWQVLQATRSTPWLGYLAGLLAGVAYWWVWTRGPRLLRTVKPQPMISAASSH</sequence>
<feature type="transmembrane region" description="Helical" evidence="4">
    <location>
        <begin position="695"/>
        <end position="715"/>
    </location>
</feature>
<comment type="caution">
    <text evidence="7">The sequence shown here is derived from an EMBL/GenBank/DDBJ whole genome shotgun (WGS) entry which is preliminary data.</text>
</comment>
<dbReference type="PANTHER" id="PTHR43201:SF5">
    <property type="entry name" value="MEDIUM-CHAIN ACYL-COA LIGASE ACSF2, MITOCHONDRIAL"/>
    <property type="match status" value="1"/>
</dbReference>
<reference evidence="8" key="1">
    <citation type="journal article" date="2019" name="Int. J. Syst. Evol. Microbiol.">
        <title>The Global Catalogue of Microorganisms (GCM) 10K type strain sequencing project: providing services to taxonomists for standard genome sequencing and annotation.</title>
        <authorList>
            <consortium name="The Broad Institute Genomics Platform"/>
            <consortium name="The Broad Institute Genome Sequencing Center for Infectious Disease"/>
            <person name="Wu L."/>
            <person name="Ma J."/>
        </authorList>
    </citation>
    <scope>NUCLEOTIDE SEQUENCE [LARGE SCALE GENOMIC DNA]</scope>
    <source>
        <strain evidence="8">JCM 17738</strain>
    </source>
</reference>
<feature type="region of interest" description="Disordered" evidence="3">
    <location>
        <begin position="1"/>
        <end position="22"/>
    </location>
</feature>
<evidence type="ECO:0000256" key="1">
    <source>
        <dbReference type="ARBA" id="ARBA00006432"/>
    </source>
</evidence>
<feature type="region of interest" description="Disordered" evidence="3">
    <location>
        <begin position="555"/>
        <end position="578"/>
    </location>
</feature>
<evidence type="ECO:0000256" key="3">
    <source>
        <dbReference type="SAM" id="MobiDB-lite"/>
    </source>
</evidence>
<name>A0ABP8JLD4_9MICO</name>
<keyword evidence="2" id="KW-0436">Ligase</keyword>
<protein>
    <submittedName>
        <fullName evidence="7">AMP-binding protein</fullName>
    </submittedName>
</protein>
<proteinExistence type="inferred from homology"/>
<keyword evidence="4" id="KW-1133">Transmembrane helix</keyword>
<dbReference type="SUPFAM" id="SSF56801">
    <property type="entry name" value="Acetyl-CoA synthetase-like"/>
    <property type="match status" value="1"/>
</dbReference>
<dbReference type="InterPro" id="IPR009081">
    <property type="entry name" value="PP-bd_ACP"/>
</dbReference>
<dbReference type="Gene3D" id="3.40.50.12780">
    <property type="entry name" value="N-terminal domain of ligase-like"/>
    <property type="match status" value="1"/>
</dbReference>
<feature type="transmembrane region" description="Helical" evidence="4">
    <location>
        <begin position="655"/>
        <end position="675"/>
    </location>
</feature>
<dbReference type="Pfam" id="PF00501">
    <property type="entry name" value="AMP-binding"/>
    <property type="match status" value="1"/>
</dbReference>
<keyword evidence="4" id="KW-0472">Membrane</keyword>
<dbReference type="InterPro" id="IPR029058">
    <property type="entry name" value="AB_hydrolase_fold"/>
</dbReference>
<dbReference type="EMBL" id="BAABFX010000020">
    <property type="protein sequence ID" value="GAA4392673.1"/>
    <property type="molecule type" value="Genomic_DNA"/>
</dbReference>
<dbReference type="Proteomes" id="UP001500390">
    <property type="component" value="Unassembled WGS sequence"/>
</dbReference>
<evidence type="ECO:0000259" key="6">
    <source>
        <dbReference type="Pfam" id="PF00550"/>
    </source>
</evidence>
<dbReference type="Pfam" id="PF00550">
    <property type="entry name" value="PP-binding"/>
    <property type="match status" value="1"/>
</dbReference>
<dbReference type="Gene3D" id="3.40.50.1820">
    <property type="entry name" value="alpha/beta hydrolase"/>
    <property type="match status" value="1"/>
</dbReference>
<comment type="similarity">
    <text evidence="1">Belongs to the ATP-dependent AMP-binding enzyme family.</text>
</comment>
<evidence type="ECO:0000256" key="2">
    <source>
        <dbReference type="ARBA" id="ARBA00022598"/>
    </source>
</evidence>
<dbReference type="InterPro" id="IPR000873">
    <property type="entry name" value="AMP-dep_synth/lig_dom"/>
</dbReference>
<evidence type="ECO:0000313" key="7">
    <source>
        <dbReference type="EMBL" id="GAA4392673.1"/>
    </source>
</evidence>
<feature type="transmembrane region" description="Helical" evidence="4">
    <location>
        <begin position="614"/>
        <end position="634"/>
    </location>
</feature>
<dbReference type="InterPro" id="IPR036736">
    <property type="entry name" value="ACP-like_sf"/>
</dbReference>
<feature type="transmembrane region" description="Helical" evidence="4">
    <location>
        <begin position="800"/>
        <end position="815"/>
    </location>
</feature>
<feature type="transmembrane region" description="Helical" evidence="4">
    <location>
        <begin position="752"/>
        <end position="770"/>
    </location>
</feature>
<feature type="transmembrane region" description="Helical" evidence="4">
    <location>
        <begin position="821"/>
        <end position="839"/>
    </location>
</feature>
<feature type="transmembrane region" description="Helical" evidence="4">
    <location>
        <begin position="851"/>
        <end position="868"/>
    </location>
</feature>
<dbReference type="InterPro" id="IPR042099">
    <property type="entry name" value="ANL_N_sf"/>
</dbReference>